<organism evidence="1">
    <name type="scientific">Moorella thermoacetica (strain ATCC 39073 / JCM 9320)</name>
    <dbReference type="NCBI Taxonomy" id="264732"/>
    <lineage>
        <taxon>Bacteria</taxon>
        <taxon>Bacillati</taxon>
        <taxon>Bacillota</taxon>
        <taxon>Clostridia</taxon>
        <taxon>Neomoorellales</taxon>
        <taxon>Neomoorellaceae</taxon>
        <taxon>Neomoorella</taxon>
    </lineage>
</organism>
<protein>
    <submittedName>
        <fullName evidence="1">Uncharacterized protein</fullName>
    </submittedName>
</protein>
<sequence>MMSEKWYAKLVNKIKRSYHDVVVVVDHDRLGRLPELRAALADTFALHDYKGELPLRRFLREHTGQRMLIFKHPEHGHLPYDVETRSDVISWHLQEIFPKLHPAALEGLSEEDYQRVFEAYVQKENTFQVLGLEETKEVLAGWLGTSMVGGFVPDIVARPSQEGEGGIKCRCQALVREIEGLLSRRPVDWRAVAPLWGELSYCYCQARSKPPEIDALDQKISGAFTEYILTSYHELFYESYLTRPATVDKVLPFLAYQPAAKKVLICMDGMGFQEWCCLKQYLAGRGIDSFSVTAVFTLLPTLTRVSRRALFCGRPALGDRVEEERGFLQFVREKWLEGERRQAGVFMNIDGRWRHEYLDFDYLALACNLVDDLAHASVSVQDSKELMQKSLIMHLDGSGFAETMQRLLEEGYRVYLVADHGSVWCRGNGHQASKWLLEEKARRALLFPNKLLAEDFAAGKNLIVYENSSLFGDAVAVFPPGREMFGPKGETVISHGGIHIEEVIVPFIEVQA</sequence>
<proteinExistence type="predicted"/>
<dbReference type="InterPro" id="IPR017850">
    <property type="entry name" value="Alkaline_phosphatase_core_sf"/>
</dbReference>
<dbReference type="SUPFAM" id="SSF53649">
    <property type="entry name" value="Alkaline phosphatase-like"/>
    <property type="match status" value="1"/>
</dbReference>
<dbReference type="AlphaFoldDB" id="Q2RKS0"/>
<dbReference type="EnsemblBacteria" id="ABC18969">
    <property type="protein sequence ID" value="ABC18969"/>
    <property type="gene ID" value="Moth_0641"/>
</dbReference>
<gene>
    <name evidence="1" type="ordered locus">Moth_0641</name>
</gene>
<dbReference type="STRING" id="264732.Moth_0641"/>
<dbReference type="HOGENOM" id="CLU_030086_0_0_9"/>
<dbReference type="eggNOG" id="COG1524">
    <property type="taxonomic scope" value="Bacteria"/>
</dbReference>
<dbReference type="KEGG" id="mta:Moth_0641"/>
<dbReference type="Pfam" id="PF08665">
    <property type="entry name" value="PglZ"/>
    <property type="match status" value="1"/>
</dbReference>
<dbReference type="PATRIC" id="fig|264732.11.peg.686"/>
<name>Q2RKS0_MOOTA</name>
<accession>Q2RKS0</accession>
<dbReference type="EMBL" id="CP000232">
    <property type="protein sequence ID" value="ABC18969.1"/>
    <property type="molecule type" value="Genomic_DNA"/>
</dbReference>
<dbReference type="OrthoDB" id="9769734at2"/>
<evidence type="ECO:0000313" key="1">
    <source>
        <dbReference type="EMBL" id="ABC18969.1"/>
    </source>
</evidence>
<reference evidence="1" key="1">
    <citation type="submission" date="2005-12" db="EMBL/GenBank/DDBJ databases">
        <title>Complete sequence of Moorella thermoacetica ATCC 39073.</title>
        <authorList>
            <consortium name="US DOE Joint Genome Institute"/>
            <person name="Copeland A."/>
            <person name="Lucas S."/>
            <person name="Lapidus A."/>
            <person name="Barry K."/>
            <person name="Detter J.C."/>
            <person name="Glavina T."/>
            <person name="Hammon N."/>
            <person name="Israni S."/>
            <person name="Pitluck S."/>
            <person name="Chertkov O."/>
            <person name="Saunders E.H."/>
            <person name="Brettin T."/>
            <person name="Bruce D."/>
            <person name="Han C."/>
            <person name="Tapia R."/>
            <person name="Gilna P."/>
            <person name="Schmutz J."/>
            <person name="Larimer F."/>
            <person name="Land M."/>
            <person name="Kyrpides N."/>
            <person name="Anderson I."/>
            <person name="Richardson P."/>
            <person name="Ragsdale S."/>
        </authorList>
    </citation>
    <scope>NUCLEOTIDE SEQUENCE</scope>
    <source>
        <strain evidence="1">ATCC 39073</strain>
    </source>
</reference>